<evidence type="ECO:0000313" key="3">
    <source>
        <dbReference type="Proteomes" id="UP000036277"/>
    </source>
</evidence>
<dbReference type="AlphaFoldDB" id="A0A0J5FXU7"/>
<evidence type="ECO:0000313" key="2">
    <source>
        <dbReference type="EMBL" id="KMJ47008.1"/>
    </source>
</evidence>
<reference evidence="2 3" key="1">
    <citation type="submission" date="2015-06" db="EMBL/GenBank/DDBJ databases">
        <title>Draft Whole-Genome Sequence of the Entomopathogenic Bacterium Xenorhabdus khoisanae.</title>
        <authorList>
            <person name="Naidoo S."/>
            <person name="Featherston J."/>
            <person name="Gray V.M."/>
        </authorList>
    </citation>
    <scope>NUCLEOTIDE SEQUENCE [LARGE SCALE GENOMIC DNA]</scope>
    <source>
        <strain evidence="2 3">MCB</strain>
    </source>
</reference>
<feature type="region of interest" description="Disordered" evidence="1">
    <location>
        <begin position="1"/>
        <end position="20"/>
    </location>
</feature>
<sequence>MPVYENKEKRKYSKNPLHNTSTINQFTVQDLDSASQQETATPLLTNEFKQGHYVNHSKLPAGTKLSEIAMLGSHDAGTYAYSRRKSGFASSLGSLLPAAFKTQNRTLRQQAEAGARYFDIRVAQNKDGSFSFFHGPSVAGSDAVSDVKSLLEYAAGDTNHFYLLKLVFKGEKGQSSAAASSNTFLQSILEGHQQRLITLDDTSSLGEAMVDLLDKGKNIGIMVDRKKYDGTEPHWGYKESVNTKWANRANAEETANFLLKFHENPVPDKLNIMQTNIPVASVGRGQFTSGVKRYLFGNRDPLIKAVAQLPAGIISADYVGDSGSATSKFMETINQYNRSLMERDEETRL</sequence>
<dbReference type="GO" id="GO:0008081">
    <property type="term" value="F:phosphoric diester hydrolase activity"/>
    <property type="evidence" value="ECO:0007669"/>
    <property type="project" value="InterPro"/>
</dbReference>
<dbReference type="OrthoDB" id="5932311at2"/>
<name>A0A0J5FXU7_9GAMM</name>
<dbReference type="InterPro" id="IPR017946">
    <property type="entry name" value="PLC-like_Pdiesterase_TIM-brl"/>
</dbReference>
<dbReference type="EMBL" id="LFCV01000002">
    <property type="protein sequence ID" value="KMJ47008.1"/>
    <property type="molecule type" value="Genomic_DNA"/>
</dbReference>
<dbReference type="PROSITE" id="PS50007">
    <property type="entry name" value="PIPLC_X_DOMAIN"/>
    <property type="match status" value="1"/>
</dbReference>
<protein>
    <recommendedName>
        <fullName evidence="4">Phosphatidylinositol diacylglycerol-lyase</fullName>
    </recommendedName>
</protein>
<dbReference type="PATRIC" id="fig|880157.4.peg.108"/>
<dbReference type="Gene3D" id="3.20.20.190">
    <property type="entry name" value="Phosphatidylinositol (PI) phosphodiesterase"/>
    <property type="match status" value="1"/>
</dbReference>
<organism evidence="2 3">
    <name type="scientific">Xenorhabdus khoisanae</name>
    <dbReference type="NCBI Taxonomy" id="880157"/>
    <lineage>
        <taxon>Bacteria</taxon>
        <taxon>Pseudomonadati</taxon>
        <taxon>Pseudomonadota</taxon>
        <taxon>Gammaproteobacteria</taxon>
        <taxon>Enterobacterales</taxon>
        <taxon>Morganellaceae</taxon>
        <taxon>Xenorhabdus</taxon>
    </lineage>
</organism>
<gene>
    <name evidence="2" type="ORF">AB204_00490</name>
</gene>
<proteinExistence type="predicted"/>
<dbReference type="InterPro" id="IPR051057">
    <property type="entry name" value="PI-PLC_domain"/>
</dbReference>
<dbReference type="SUPFAM" id="SSF51695">
    <property type="entry name" value="PLC-like phosphodiesterases"/>
    <property type="match status" value="1"/>
</dbReference>
<keyword evidence="3" id="KW-1185">Reference proteome</keyword>
<dbReference type="PANTHER" id="PTHR13593">
    <property type="match status" value="1"/>
</dbReference>
<dbReference type="RefSeq" id="WP_047961436.1">
    <property type="nucleotide sequence ID" value="NZ_CAWMBG010000002.1"/>
</dbReference>
<dbReference type="PANTHER" id="PTHR13593:SF113">
    <property type="entry name" value="SI:DKEY-266F7.9"/>
    <property type="match status" value="1"/>
</dbReference>
<comment type="caution">
    <text evidence="2">The sequence shown here is derived from an EMBL/GenBank/DDBJ whole genome shotgun (WGS) entry which is preliminary data.</text>
</comment>
<evidence type="ECO:0000256" key="1">
    <source>
        <dbReference type="SAM" id="MobiDB-lite"/>
    </source>
</evidence>
<dbReference type="STRING" id="880157.AB204_00490"/>
<dbReference type="GO" id="GO:0006629">
    <property type="term" value="P:lipid metabolic process"/>
    <property type="evidence" value="ECO:0007669"/>
    <property type="project" value="InterPro"/>
</dbReference>
<evidence type="ECO:0008006" key="4">
    <source>
        <dbReference type="Google" id="ProtNLM"/>
    </source>
</evidence>
<accession>A0A0J5FXU7</accession>
<dbReference type="Proteomes" id="UP000036277">
    <property type="component" value="Unassembled WGS sequence"/>
</dbReference>